<evidence type="ECO:0000313" key="7">
    <source>
        <dbReference type="Proteomes" id="UP000490939"/>
    </source>
</evidence>
<name>A0A8H3YQH9_VENIN</name>
<organism evidence="3 5">
    <name type="scientific">Venturia inaequalis</name>
    <name type="common">Apple scab fungus</name>
    <dbReference type="NCBI Taxonomy" id="5025"/>
    <lineage>
        <taxon>Eukaryota</taxon>
        <taxon>Fungi</taxon>
        <taxon>Dikarya</taxon>
        <taxon>Ascomycota</taxon>
        <taxon>Pezizomycotina</taxon>
        <taxon>Dothideomycetes</taxon>
        <taxon>Pleosporomycetidae</taxon>
        <taxon>Venturiales</taxon>
        <taxon>Venturiaceae</taxon>
        <taxon>Venturia</taxon>
    </lineage>
</organism>
<dbReference type="EMBL" id="WNWR01000874">
    <property type="protein sequence ID" value="KAE9967836.1"/>
    <property type="molecule type" value="Genomic_DNA"/>
</dbReference>
<dbReference type="Proteomes" id="UP000490939">
    <property type="component" value="Unassembled WGS sequence"/>
</dbReference>
<dbReference type="AlphaFoldDB" id="A0A8H3YQH9"/>
<dbReference type="EMBL" id="WNWS01000361">
    <property type="protein sequence ID" value="KAE9969609.1"/>
    <property type="molecule type" value="Genomic_DNA"/>
</dbReference>
<keyword evidence="7" id="KW-1185">Reference proteome</keyword>
<gene>
    <name evidence="3" type="ORF">BLS_005941</name>
    <name evidence="2" type="ORF">EG327_011289</name>
    <name evidence="4" type="ORF">EG328_006790</name>
</gene>
<proteinExistence type="predicted"/>
<protein>
    <submittedName>
        <fullName evidence="3">Uncharacterized protein</fullName>
    </submittedName>
</protein>
<feature type="region of interest" description="Disordered" evidence="1">
    <location>
        <begin position="103"/>
        <end position="124"/>
    </location>
</feature>
<evidence type="ECO:0000313" key="4">
    <source>
        <dbReference type="EMBL" id="KAE9969609.1"/>
    </source>
</evidence>
<accession>A0A8H3YQH9</accession>
<evidence type="ECO:0000313" key="3">
    <source>
        <dbReference type="EMBL" id="KAE9968303.1"/>
    </source>
</evidence>
<feature type="region of interest" description="Disordered" evidence="1">
    <location>
        <begin position="139"/>
        <end position="159"/>
    </location>
</feature>
<evidence type="ECO:0000313" key="2">
    <source>
        <dbReference type="EMBL" id="KAE9967836.1"/>
    </source>
</evidence>
<comment type="caution">
    <text evidence="3">The sequence shown here is derived from an EMBL/GenBank/DDBJ whole genome shotgun (WGS) entry which is preliminary data.</text>
</comment>
<dbReference type="Proteomes" id="UP000447873">
    <property type="component" value="Unassembled WGS sequence"/>
</dbReference>
<evidence type="ECO:0000313" key="6">
    <source>
        <dbReference type="Proteomes" id="UP000447873"/>
    </source>
</evidence>
<evidence type="ECO:0000313" key="5">
    <source>
        <dbReference type="Proteomes" id="UP000433883"/>
    </source>
</evidence>
<dbReference type="EMBL" id="WNWQ01000420">
    <property type="protein sequence ID" value="KAE9968303.1"/>
    <property type="molecule type" value="Genomic_DNA"/>
</dbReference>
<evidence type="ECO:0000256" key="1">
    <source>
        <dbReference type="SAM" id="MobiDB-lite"/>
    </source>
</evidence>
<sequence>MWRFQRPDVGNRFSAEINPYEQTLTPTSPSVLPKIQSRLSKRKYYDPIRDSNIESIVDDVDGAVYPSLPAYPAHIEPSHDSNDVGMSAVPERLSPEIAIYAQGPRDWPKDAPKMPSWSRQRNVPTPKQECLLRNTQPLFADSPHLDTTPNSRNVRGYSSIRSPIEVSKVSKPRRDEALIDRLLESKDQSEGFTYSVRRQERLVRRTAREYAASRNIATRVNGEASNKTKHVALIREQRTLRSLAREKGVRENELADTVRREMDKIVPVLDSWEAEHKLEMAAAELYLNGLMEKQEDLRQTREELKRFRDPRSKSSPVKVLGMLEGVKPLRK</sequence>
<dbReference type="Proteomes" id="UP000433883">
    <property type="component" value="Unassembled WGS sequence"/>
</dbReference>
<reference evidence="3 5" key="1">
    <citation type="submission" date="2019-11" db="EMBL/GenBank/DDBJ databases">
        <title>Venturia inaequalis Genome Resource.</title>
        <authorList>
            <person name="Lichtner F.J."/>
        </authorList>
    </citation>
    <scope>NUCLEOTIDE SEQUENCE [LARGE SCALE GENOMIC DNA]</scope>
    <source>
        <strain evidence="4 6">120213</strain>
        <strain evidence="3">Bline_iso_100314</strain>
        <strain evidence="2 7">DMI_063113</strain>
    </source>
</reference>